<proteinExistence type="predicted"/>
<reference evidence="7 8" key="1">
    <citation type="journal article" date="2018" name="Nat. Ecol. Evol.">
        <title>Shark genomes provide insights into elasmobranch evolution and the origin of vertebrates.</title>
        <authorList>
            <person name="Hara Y"/>
            <person name="Yamaguchi K"/>
            <person name="Onimaru K"/>
            <person name="Kadota M"/>
            <person name="Koyanagi M"/>
            <person name="Keeley SD"/>
            <person name="Tatsumi K"/>
            <person name="Tanaka K"/>
            <person name="Motone F"/>
            <person name="Kageyama Y"/>
            <person name="Nozu R"/>
            <person name="Adachi N"/>
            <person name="Nishimura O"/>
            <person name="Nakagawa R"/>
            <person name="Tanegashima C"/>
            <person name="Kiyatake I"/>
            <person name="Matsumoto R"/>
            <person name="Murakumo K"/>
            <person name="Nishida K"/>
            <person name="Terakita A"/>
            <person name="Kuratani S"/>
            <person name="Sato K"/>
            <person name="Hyodo S Kuraku.S."/>
        </authorList>
    </citation>
    <scope>NUCLEOTIDE SEQUENCE [LARGE SCALE GENOMIC DNA]</scope>
</reference>
<evidence type="ECO:0000256" key="1">
    <source>
        <dbReference type="ARBA" id="ARBA00004123"/>
    </source>
</evidence>
<dbReference type="GO" id="GO:0003723">
    <property type="term" value="F:RNA binding"/>
    <property type="evidence" value="ECO:0007669"/>
    <property type="project" value="UniProtKB-KW"/>
</dbReference>
<dbReference type="Proteomes" id="UP000288216">
    <property type="component" value="Unassembled WGS sequence"/>
</dbReference>
<dbReference type="EMBL" id="BFAA01009770">
    <property type="protein sequence ID" value="GCB80644.1"/>
    <property type="molecule type" value="Genomic_DNA"/>
</dbReference>
<dbReference type="PANTHER" id="PTHR31633">
    <property type="entry name" value="H/ACA RIBONUCLEOPROTEIN COMPLEX NON-CORE SUBUNIT NAF1"/>
    <property type="match status" value="1"/>
</dbReference>
<dbReference type="GO" id="GO:0006364">
    <property type="term" value="P:rRNA processing"/>
    <property type="evidence" value="ECO:0007669"/>
    <property type="project" value="UniProtKB-KW"/>
</dbReference>
<keyword evidence="5" id="KW-0539">Nucleus</keyword>
<evidence type="ECO:0000256" key="3">
    <source>
        <dbReference type="ARBA" id="ARBA00022552"/>
    </source>
</evidence>
<gene>
    <name evidence="7" type="ORF">scyTo_0016297</name>
</gene>
<feature type="compositionally biased region" description="Basic and acidic residues" evidence="6">
    <location>
        <begin position="26"/>
        <end position="61"/>
    </location>
</feature>
<feature type="compositionally biased region" description="Polar residues" evidence="6">
    <location>
        <begin position="72"/>
        <end position="82"/>
    </location>
</feature>
<dbReference type="STRING" id="75743.A0A401Q5I8"/>
<keyword evidence="2" id="KW-0690">Ribosome biogenesis</keyword>
<sequence length="82" mass="9787">MQTSILNLLCYNSDQGLQGYYQERLNRERRRDKGSDASWRNDQEPPREALDFSDDEKEREAKQKKKKKKQQNYGDKNTQCGE</sequence>
<feature type="region of interest" description="Disordered" evidence="6">
    <location>
        <begin position="26"/>
        <end position="82"/>
    </location>
</feature>
<comment type="caution">
    <text evidence="7">The sequence shown here is derived from an EMBL/GenBank/DDBJ whole genome shotgun (WGS) entry which is preliminary data.</text>
</comment>
<name>A0A401Q5I8_SCYTO</name>
<keyword evidence="8" id="KW-1185">Reference proteome</keyword>
<organism evidence="7 8">
    <name type="scientific">Scyliorhinus torazame</name>
    <name type="common">Cloudy catshark</name>
    <name type="synonym">Catulus torazame</name>
    <dbReference type="NCBI Taxonomy" id="75743"/>
    <lineage>
        <taxon>Eukaryota</taxon>
        <taxon>Metazoa</taxon>
        <taxon>Chordata</taxon>
        <taxon>Craniata</taxon>
        <taxon>Vertebrata</taxon>
        <taxon>Chondrichthyes</taxon>
        <taxon>Elasmobranchii</taxon>
        <taxon>Galeomorphii</taxon>
        <taxon>Galeoidea</taxon>
        <taxon>Carcharhiniformes</taxon>
        <taxon>Scyliorhinidae</taxon>
        <taxon>Scyliorhinus</taxon>
    </lineage>
</organism>
<keyword evidence="4" id="KW-0694">RNA-binding</keyword>
<protein>
    <submittedName>
        <fullName evidence="7">Uncharacterized protein</fullName>
    </submittedName>
</protein>
<dbReference type="GO" id="GO:0000493">
    <property type="term" value="P:box H/ACA snoRNP assembly"/>
    <property type="evidence" value="ECO:0007669"/>
    <property type="project" value="InterPro"/>
</dbReference>
<dbReference type="GO" id="GO:0005732">
    <property type="term" value="C:sno(s)RNA-containing ribonucleoprotein complex"/>
    <property type="evidence" value="ECO:0007669"/>
    <property type="project" value="InterPro"/>
</dbReference>
<dbReference type="InterPro" id="IPR040309">
    <property type="entry name" value="Naf1"/>
</dbReference>
<dbReference type="OrthoDB" id="21550at2759"/>
<evidence type="ECO:0000256" key="5">
    <source>
        <dbReference type="ARBA" id="ARBA00023242"/>
    </source>
</evidence>
<dbReference type="PANTHER" id="PTHR31633:SF1">
    <property type="entry name" value="H_ACA RIBONUCLEOPROTEIN COMPLEX NON-CORE SUBUNIT NAF1"/>
    <property type="match status" value="1"/>
</dbReference>
<dbReference type="AlphaFoldDB" id="A0A401Q5I8"/>
<dbReference type="GO" id="GO:0005634">
    <property type="term" value="C:nucleus"/>
    <property type="evidence" value="ECO:0007669"/>
    <property type="project" value="UniProtKB-SubCell"/>
</dbReference>
<evidence type="ECO:0000256" key="4">
    <source>
        <dbReference type="ARBA" id="ARBA00022884"/>
    </source>
</evidence>
<comment type="subcellular location">
    <subcellularLocation>
        <location evidence="1">Nucleus</location>
    </subcellularLocation>
</comment>
<evidence type="ECO:0000256" key="6">
    <source>
        <dbReference type="SAM" id="MobiDB-lite"/>
    </source>
</evidence>
<keyword evidence="3" id="KW-0698">rRNA processing</keyword>
<evidence type="ECO:0000256" key="2">
    <source>
        <dbReference type="ARBA" id="ARBA00022517"/>
    </source>
</evidence>
<evidence type="ECO:0000313" key="7">
    <source>
        <dbReference type="EMBL" id="GCB80644.1"/>
    </source>
</evidence>
<accession>A0A401Q5I8</accession>
<evidence type="ECO:0000313" key="8">
    <source>
        <dbReference type="Proteomes" id="UP000288216"/>
    </source>
</evidence>